<dbReference type="Gene3D" id="2.60.40.4130">
    <property type="match status" value="1"/>
</dbReference>
<feature type="domain" description="Choice-of-anchor I" evidence="3">
    <location>
        <begin position="940"/>
        <end position="1064"/>
    </location>
</feature>
<dbReference type="InterPro" id="IPR055188">
    <property type="entry name" value="Choice_anch_I"/>
</dbReference>
<dbReference type="SUPFAM" id="SSF50969">
    <property type="entry name" value="YVTN repeat-like/Quinoprotein amine dehydrogenase"/>
    <property type="match status" value="1"/>
</dbReference>
<evidence type="ECO:0000313" key="4">
    <source>
        <dbReference type="EMBL" id="TWT70697.1"/>
    </source>
</evidence>
<dbReference type="GO" id="GO:0000166">
    <property type="term" value="F:nucleotide binding"/>
    <property type="evidence" value="ECO:0007669"/>
    <property type="project" value="InterPro"/>
</dbReference>
<reference evidence="4 5" key="1">
    <citation type="submission" date="2019-02" db="EMBL/GenBank/DDBJ databases">
        <title>Deep-cultivation of Planctomycetes and their phenomic and genomic characterization uncovers novel biology.</title>
        <authorList>
            <person name="Wiegand S."/>
            <person name="Jogler M."/>
            <person name="Boedeker C."/>
            <person name="Pinto D."/>
            <person name="Vollmers J."/>
            <person name="Rivas-Marin E."/>
            <person name="Kohn T."/>
            <person name="Peeters S.H."/>
            <person name="Heuer A."/>
            <person name="Rast P."/>
            <person name="Oberbeckmann S."/>
            <person name="Bunk B."/>
            <person name="Jeske O."/>
            <person name="Meyerdierks A."/>
            <person name="Storesund J.E."/>
            <person name="Kallscheuer N."/>
            <person name="Luecker S."/>
            <person name="Lage O.M."/>
            <person name="Pohl T."/>
            <person name="Merkel B.J."/>
            <person name="Hornburger P."/>
            <person name="Mueller R.-W."/>
            <person name="Bruemmer F."/>
            <person name="Labrenz M."/>
            <person name="Spormann A.M."/>
            <person name="Op Den Camp H."/>
            <person name="Overmann J."/>
            <person name="Amann R."/>
            <person name="Jetten M.S.M."/>
            <person name="Mascher T."/>
            <person name="Medema M.H."/>
            <person name="Devos D.P."/>
            <person name="Kaster A.-K."/>
            <person name="Ovreas L."/>
            <person name="Rohde M."/>
            <person name="Galperin M.Y."/>
            <person name="Jogler C."/>
        </authorList>
    </citation>
    <scope>NUCLEOTIDE SEQUENCE [LARGE SCALE GENOMIC DNA]</scope>
    <source>
        <strain evidence="4 5">Pan14r</strain>
    </source>
</reference>
<feature type="compositionally biased region" description="Polar residues" evidence="1">
    <location>
        <begin position="7"/>
        <end position="16"/>
    </location>
</feature>
<feature type="compositionally biased region" description="Basic and acidic residues" evidence="1">
    <location>
        <begin position="1819"/>
        <end position="1829"/>
    </location>
</feature>
<dbReference type="GO" id="GO:0008253">
    <property type="term" value="F:5'-nucleotidase activity"/>
    <property type="evidence" value="ECO:0007669"/>
    <property type="project" value="TreeGrafter"/>
</dbReference>
<dbReference type="Pfam" id="PF22494">
    <property type="entry name" value="choice_anch_I"/>
    <property type="match status" value="2"/>
</dbReference>
<feature type="region of interest" description="Disordered" evidence="1">
    <location>
        <begin position="1808"/>
        <end position="1829"/>
    </location>
</feature>
<dbReference type="Pfam" id="PF02872">
    <property type="entry name" value="5_nucleotid_C"/>
    <property type="match status" value="1"/>
</dbReference>
<dbReference type="RefSeq" id="WP_197203679.1">
    <property type="nucleotide sequence ID" value="NZ_SJPL01000001.1"/>
</dbReference>
<dbReference type="InterPro" id="IPR006179">
    <property type="entry name" value="5_nucleotidase/apyrase"/>
</dbReference>
<dbReference type="SUPFAM" id="SSF75011">
    <property type="entry name" value="3-carboxy-cis,cis-mucoante lactonizing enzyme"/>
    <property type="match status" value="1"/>
</dbReference>
<dbReference type="Gene3D" id="3.60.21.10">
    <property type="match status" value="1"/>
</dbReference>
<feature type="domain" description="Choice-of-anchor I" evidence="3">
    <location>
        <begin position="1560"/>
        <end position="1908"/>
    </location>
</feature>
<evidence type="ECO:0000256" key="1">
    <source>
        <dbReference type="SAM" id="MobiDB-lite"/>
    </source>
</evidence>
<dbReference type="SUPFAM" id="SSF55816">
    <property type="entry name" value="5'-nucleotidase (syn. UDP-sugar hydrolase), C-terminal domain"/>
    <property type="match status" value="1"/>
</dbReference>
<dbReference type="GO" id="GO:0046872">
    <property type="term" value="F:metal ion binding"/>
    <property type="evidence" value="ECO:0007669"/>
    <property type="project" value="InterPro"/>
</dbReference>
<dbReference type="EMBL" id="SJPL01000001">
    <property type="protein sequence ID" value="TWT70697.1"/>
    <property type="molecule type" value="Genomic_DNA"/>
</dbReference>
<dbReference type="PANTHER" id="PTHR11575:SF24">
    <property type="entry name" value="5'-NUCLEOTIDASE"/>
    <property type="match status" value="1"/>
</dbReference>
<dbReference type="Gene3D" id="3.90.780.10">
    <property type="entry name" value="5'-Nucleotidase, C-terminal domain"/>
    <property type="match status" value="1"/>
</dbReference>
<feature type="region of interest" description="Disordered" evidence="1">
    <location>
        <begin position="1"/>
        <end position="26"/>
    </location>
</feature>
<organism evidence="4 5">
    <name type="scientific">Crateriforma conspicua</name>
    <dbReference type="NCBI Taxonomy" id="2527996"/>
    <lineage>
        <taxon>Bacteria</taxon>
        <taxon>Pseudomonadati</taxon>
        <taxon>Planctomycetota</taxon>
        <taxon>Planctomycetia</taxon>
        <taxon>Planctomycetales</taxon>
        <taxon>Planctomycetaceae</taxon>
        <taxon>Crateriforma</taxon>
    </lineage>
</organism>
<dbReference type="InterPro" id="IPR036907">
    <property type="entry name" value="5'-Nucleotdase_C_sf"/>
</dbReference>
<protein>
    <submittedName>
        <fullName evidence="4">Trifunctional nucleotide phosphoesterase protein YfkN</fullName>
    </submittedName>
</protein>
<dbReference type="PRINTS" id="PR01607">
    <property type="entry name" value="APYRASEFAMLY"/>
</dbReference>
<dbReference type="PANTHER" id="PTHR11575">
    <property type="entry name" value="5'-NUCLEOTIDASE-RELATED"/>
    <property type="match status" value="1"/>
</dbReference>
<dbReference type="Proteomes" id="UP000317238">
    <property type="component" value="Unassembled WGS sequence"/>
</dbReference>
<evidence type="ECO:0000313" key="5">
    <source>
        <dbReference type="Proteomes" id="UP000317238"/>
    </source>
</evidence>
<dbReference type="SUPFAM" id="SSF56300">
    <property type="entry name" value="Metallo-dependent phosphatases"/>
    <property type="match status" value="1"/>
</dbReference>
<feature type="domain" description="5'-Nucleotidase C-terminal" evidence="2">
    <location>
        <begin position="658"/>
        <end position="848"/>
    </location>
</feature>
<dbReference type="InterPro" id="IPR008334">
    <property type="entry name" value="5'-Nucleotdase_C"/>
</dbReference>
<name>A0A5C5Y4W8_9PLAN</name>
<evidence type="ECO:0000259" key="2">
    <source>
        <dbReference type="Pfam" id="PF02872"/>
    </source>
</evidence>
<dbReference type="InterPro" id="IPR006146">
    <property type="entry name" value="5'-Nucleotdase_CS"/>
</dbReference>
<accession>A0A5C5Y4W8</accession>
<proteinExistence type="predicted"/>
<gene>
    <name evidence="4" type="primary">yfkN</name>
    <name evidence="4" type="ORF">Pan14r_30040</name>
</gene>
<dbReference type="PROSITE" id="PS00786">
    <property type="entry name" value="5_NUCLEOTIDASE_2"/>
    <property type="match status" value="1"/>
</dbReference>
<evidence type="ECO:0000259" key="3">
    <source>
        <dbReference type="Pfam" id="PF22494"/>
    </source>
</evidence>
<dbReference type="GO" id="GO:0030288">
    <property type="term" value="C:outer membrane-bounded periplasmic space"/>
    <property type="evidence" value="ECO:0007669"/>
    <property type="project" value="TreeGrafter"/>
</dbReference>
<dbReference type="InterPro" id="IPR008557">
    <property type="entry name" value="PhoX"/>
</dbReference>
<dbReference type="InterPro" id="IPR029052">
    <property type="entry name" value="Metallo-depent_PP-like"/>
</dbReference>
<dbReference type="GO" id="GO:0008768">
    <property type="term" value="F:UDP-sugar diphosphatase activity"/>
    <property type="evidence" value="ECO:0007669"/>
    <property type="project" value="TreeGrafter"/>
</dbReference>
<dbReference type="Pfam" id="PF05787">
    <property type="entry name" value="PhoX"/>
    <property type="match status" value="1"/>
</dbReference>
<dbReference type="NCBIfam" id="NF038117">
    <property type="entry name" value="choice_anch_I"/>
    <property type="match status" value="1"/>
</dbReference>
<sequence length="2099" mass="218124">MHRYNGLQRSAGNQKQRNSERSKRHTRRQFLLQQLENRQLLAAAPFSENFDGFTGAGIVSSPVPGQLNSNDWRVVGASDGDTSFGGDFSSGDHARGASTGGVTTGGVYAFDVGSGNTALGIQPGGSDYTPGNLTLKIDNTSDATQSNWSVDFTIWSYNDTDRANNVLFQYSTDDVNYTPVAAADFITGEAASGTPAWESVGRSLMLPVSVPAGTSLYLQWTTDDVSGGGSRDEIAVDDIAVAPEATVDNFTLQILHASDLEGGVEAIERAANFATLVDHFEGQTADFDGSVLLSAGDNYIGGPFFSGAGDFAVRDELQAAYQTLFGEQGLNNIREGGGRIDISIMNILGFDASAIGNHEFDFGSDTFEGLIEEDIRGGTLGDVRWLGAQFPYLSANLDFSGDADLGNLFTSDILPNTAFQADLGDLAATGALRKIAPATLVQTGGETIGVVGATTQLLESISSPSGTLGTAGTVNDMPALAAVLQPVIDDILDGDDDVAGNSDDVNKVVLVSHLQQLALEEALIGLLSGVDVVIAGGSDTLLADGDDVLRPGDTAEGSYPVMTSNLDTDPALIVSTDGEYSYLGRLVIDFDANGLVIPRSVQEPISGAYATTDANTLAVVGGATIEDAVAASTKGTEVKKLTDAVSGVVVAKDSNIVGRTGVYLEGNRSEIRTQETNIGNLTSDANLAYAQSIDATVLVSIKNGGGIRAPIGEVDSITGELLPPQGNAAAGKAVGDISQLDIENTLRFNNGLTLLDLTLAELVQVVEHGVAASGPGNTPGQFPQIGGMRFSYDTSLPSGSRVQSLALTDELGNVSKVVMEDGGMLADPNEVIRIVTLNFLADGGDSYPFDVFGENRVDLVDPAGPAGAATFATPGSEQDALAEYLLANHATVPYYTNDTPVQQDRRIVDLASNGMIDTVTTDVASGELELVDLGQISLAGAEIVVYDDARALAFVTFAGGVQVIDMSNPAAPALVGPIAPSASTGATDEVTSVAVHGDLLAMAVPDADKTLPGHVFLYDLSAYTNAISQIVFVNAVQVGALPDMITFTPDGSQIVVANEGEPTDEGRLASMMTGLAGFEVQPIFTVADVISGTTGALNATTAGDYQPVGILDGLGAYELDANTIRVFANHELTSNVGAEFNLANNATLTGARISYFDIDKATRQIVDSGLAFDTIVNAAGVAVDDANKGGIGDGGGLARLCSGILVEAGSYNFVDTIYFAGEEDSNANGGLGGLEYALDAANGTLYALPALGYAAWENVTPIDTGDAGKTALLIGDDREATPLYLWVGDKDVSVGAGFLERNGLTNGTLYAWKADDGSQDPSDWAGTGSSRAGTWVAMTNTTSIAAQDAEIDANGAFEFSRPEDVATDPSDGSRAVLASTGRTGFAGDADLWGTTYLVDITFAAGVPTVATLDIIYDGDDAGSGQFAGPDFGLRSPDNLDWADDGLIYIQEDRSVGAFGDESGEEASIWRIDPNNGLLERVGQIDRTAVLPSDATDGDPTDLGDWESSGIIDVSGLFGEAAGSLFLFDVQAHSVRDGAIGGNAGLVQGGQLSFLTNAFATSTQPTSDPVGSVSIIDVSAGAASATANQVGFSQFNGTEAELRDMGVRIFPGKSASQDFEPEYITVAPDGSTAYVTLQEANAVAVLNLSTQTFSDILPLGLKDHTLPFNMLDPSNRDSGIELQNAPVFGMYMPDAIASFAVGGQTYFVTANEGDGRDIDETRIGDYSVSELDPSATLLGTTVQADVQDDAVLGRLKSSNVDGDLDGDGDIDKLHVYGGRSMSIFDSTGNLVFDSGDLIGRVTAAMTPTLFNANDGDPGEFDDRSDDKGAEPEGVTLATIGSQTYAFLGLERAGGGVMIFNITDPINAQFVGYTRVDGDVAPEGLTFVPSGPGGTPLLLVTNEESNNMRVFGVQTVAPEVANVTVNDGADQRSMVTSLTVQFTQAVDIASDAFKLENTTDNIEIDLSAASIVQVSPKIVRIEFGAGGMSPSIDARPTGNSLADGNYRLTVDSTKVTSQVDLTTAMLADEVFGDDAADGLFRLFGDINGDRGVGITDFADFRASFGATEADAAYIDEFNVDGDIGIGIQDFAAFRANFGQMT</sequence>
<keyword evidence="5" id="KW-1185">Reference proteome</keyword>
<comment type="caution">
    <text evidence="4">The sequence shown here is derived from an EMBL/GenBank/DDBJ whole genome shotgun (WGS) entry which is preliminary data.</text>
</comment>
<dbReference type="InterPro" id="IPR011044">
    <property type="entry name" value="Quino_amine_DH_bsu"/>
</dbReference>
<dbReference type="GO" id="GO:0009166">
    <property type="term" value="P:nucleotide catabolic process"/>
    <property type="evidence" value="ECO:0007669"/>
    <property type="project" value="InterPro"/>
</dbReference>